<evidence type="ECO:0000313" key="2">
    <source>
        <dbReference type="EMBL" id="KAJ3786170.1"/>
    </source>
</evidence>
<feature type="compositionally biased region" description="Low complexity" evidence="1">
    <location>
        <begin position="144"/>
        <end position="153"/>
    </location>
</feature>
<dbReference type="AlphaFoldDB" id="A0AA38NPQ8"/>
<keyword evidence="3" id="KW-1185">Reference proteome</keyword>
<evidence type="ECO:0000256" key="1">
    <source>
        <dbReference type="SAM" id="MobiDB-lite"/>
    </source>
</evidence>
<evidence type="ECO:0000313" key="3">
    <source>
        <dbReference type="Proteomes" id="UP001163798"/>
    </source>
</evidence>
<comment type="caution">
    <text evidence="2">The sequence shown here is derived from an EMBL/GenBank/DDBJ whole genome shotgun (WGS) entry which is preliminary data.</text>
</comment>
<protein>
    <submittedName>
        <fullName evidence="2">Uncharacterized protein</fullName>
    </submittedName>
</protein>
<dbReference type="Proteomes" id="UP001163798">
    <property type="component" value="Unassembled WGS sequence"/>
</dbReference>
<accession>A0AA38NPQ8</accession>
<feature type="region of interest" description="Disordered" evidence="1">
    <location>
        <begin position="135"/>
        <end position="175"/>
    </location>
</feature>
<dbReference type="EMBL" id="MU793321">
    <property type="protein sequence ID" value="KAJ3786170.1"/>
    <property type="molecule type" value="Genomic_DNA"/>
</dbReference>
<sequence>MHAIVPSSPSSFIHPMYWPQASNSAHNDVPLRLKSPFQLASSFQAVDKPSRNSYRRAHQQRPHCVRADCPVESALSSSSPAPHPFDELSWISAMNSSSEDYGLSDIADLSQLPVSSSTVDETSFGAGPVRRSKACLHRSSPLRAASASGSSTKSTHHTSILRSRHLPAPSTPRPRLSRSRIAFHDLMPLFTCDIRKYHGSNPSAPAY</sequence>
<reference evidence="2" key="1">
    <citation type="submission" date="2022-08" db="EMBL/GenBank/DDBJ databases">
        <authorList>
            <consortium name="DOE Joint Genome Institute"/>
            <person name="Min B."/>
            <person name="Riley R."/>
            <person name="Sierra-Patev S."/>
            <person name="Naranjo-Ortiz M."/>
            <person name="Looney B."/>
            <person name="Konkel Z."/>
            <person name="Slot J.C."/>
            <person name="Sakamoto Y."/>
            <person name="Steenwyk J.L."/>
            <person name="Rokas A."/>
            <person name="Carro J."/>
            <person name="Camarero S."/>
            <person name="Ferreira P."/>
            <person name="Molpeceres G."/>
            <person name="Ruiz-Duenas F.J."/>
            <person name="Serrano A."/>
            <person name="Henrissat B."/>
            <person name="Drula E."/>
            <person name="Hughes K.W."/>
            <person name="Mata J.L."/>
            <person name="Ishikawa N.K."/>
            <person name="Vargas-Isla R."/>
            <person name="Ushijima S."/>
            <person name="Smith C.A."/>
            <person name="Ahrendt S."/>
            <person name="Andreopoulos W."/>
            <person name="He G."/>
            <person name="Labutti K."/>
            <person name="Lipzen A."/>
            <person name="Ng V."/>
            <person name="Sandor L."/>
            <person name="Barry K."/>
            <person name="Martinez A.T."/>
            <person name="Xiao Y."/>
            <person name="Gibbons J.G."/>
            <person name="Terashima K."/>
            <person name="Hibbett D.S."/>
            <person name="Grigoriev I.V."/>
        </authorList>
    </citation>
    <scope>NUCLEOTIDE SEQUENCE</scope>
    <source>
        <strain evidence="2">TFB10291</strain>
    </source>
</reference>
<gene>
    <name evidence="2" type="ORF">GGU10DRAFT_177484</name>
</gene>
<organism evidence="2 3">
    <name type="scientific">Lentinula aff. detonsa</name>
    <dbReference type="NCBI Taxonomy" id="2804958"/>
    <lineage>
        <taxon>Eukaryota</taxon>
        <taxon>Fungi</taxon>
        <taxon>Dikarya</taxon>
        <taxon>Basidiomycota</taxon>
        <taxon>Agaricomycotina</taxon>
        <taxon>Agaricomycetes</taxon>
        <taxon>Agaricomycetidae</taxon>
        <taxon>Agaricales</taxon>
        <taxon>Marasmiineae</taxon>
        <taxon>Omphalotaceae</taxon>
        <taxon>Lentinula</taxon>
    </lineage>
</organism>
<proteinExistence type="predicted"/>
<name>A0AA38NPQ8_9AGAR</name>